<evidence type="ECO:0000313" key="4">
    <source>
        <dbReference type="Proteomes" id="UP000190744"/>
    </source>
</evidence>
<name>A0A1S9R912_PENBI</name>
<evidence type="ECO:0000256" key="2">
    <source>
        <dbReference type="SAM" id="Phobius"/>
    </source>
</evidence>
<protein>
    <submittedName>
        <fullName evidence="3">Uncharacterized protein</fullName>
    </submittedName>
</protein>
<keyword evidence="2" id="KW-0812">Transmembrane</keyword>
<dbReference type="Proteomes" id="UP000190744">
    <property type="component" value="Unassembled WGS sequence"/>
</dbReference>
<dbReference type="EMBL" id="LJBN01000231">
    <property type="protein sequence ID" value="OOQ81987.1"/>
    <property type="molecule type" value="Genomic_DNA"/>
</dbReference>
<reference evidence="4" key="1">
    <citation type="submission" date="2015-09" db="EMBL/GenBank/DDBJ databases">
        <authorList>
            <person name="Fill T.P."/>
            <person name="Baretta J.F."/>
            <person name="de Almeida L.G."/>
            <person name="Rocha M."/>
            <person name="de Souza D.H."/>
            <person name="Malavazi I."/>
            <person name="Cerdeira L.T."/>
            <person name="Hong H."/>
            <person name="Samborskyy M."/>
            <person name="de Vasconcelos A.T."/>
            <person name="Leadlay P."/>
            <person name="Rodrigues-Filho E."/>
        </authorList>
    </citation>
    <scope>NUCLEOTIDE SEQUENCE [LARGE SCALE GENOMIC DNA]</scope>
    <source>
        <strain evidence="4">LaBioMMi 136</strain>
    </source>
</reference>
<dbReference type="AlphaFoldDB" id="A0A1S9R912"/>
<accession>A0A1S9R912</accession>
<evidence type="ECO:0000256" key="1">
    <source>
        <dbReference type="SAM" id="MobiDB-lite"/>
    </source>
</evidence>
<keyword evidence="2" id="KW-0472">Membrane</keyword>
<feature type="transmembrane region" description="Helical" evidence="2">
    <location>
        <begin position="20"/>
        <end position="46"/>
    </location>
</feature>
<keyword evidence="2" id="KW-1133">Transmembrane helix</keyword>
<sequence length="143" mass="15889">MAWYSILPPQLIQFESWAVRIFFLLGLITIVPWAALIVFDAGLYIYRMILWEFPWIGGRARGHQRPQAPSLQERPGGQRRAFGLRGVETDAGDSDSGKPGNMSNSNATERGEDAGRENTAPTADGHTSFGTDGDVKRRLTRRA</sequence>
<evidence type="ECO:0000313" key="3">
    <source>
        <dbReference type="EMBL" id="OOQ81987.1"/>
    </source>
</evidence>
<feature type="region of interest" description="Disordered" evidence="1">
    <location>
        <begin position="60"/>
        <end position="143"/>
    </location>
</feature>
<organism evidence="3 4">
    <name type="scientific">Penicillium brasilianum</name>
    <dbReference type="NCBI Taxonomy" id="104259"/>
    <lineage>
        <taxon>Eukaryota</taxon>
        <taxon>Fungi</taxon>
        <taxon>Dikarya</taxon>
        <taxon>Ascomycota</taxon>
        <taxon>Pezizomycotina</taxon>
        <taxon>Eurotiomycetes</taxon>
        <taxon>Eurotiomycetidae</taxon>
        <taxon>Eurotiales</taxon>
        <taxon>Aspergillaceae</taxon>
        <taxon>Penicillium</taxon>
    </lineage>
</organism>
<gene>
    <name evidence="3" type="ORF">PEBR_40851</name>
</gene>
<proteinExistence type="predicted"/>
<comment type="caution">
    <text evidence="3">The sequence shown here is derived from an EMBL/GenBank/DDBJ whole genome shotgun (WGS) entry which is preliminary data.</text>
</comment>